<comment type="caution">
    <text evidence="2">The sequence shown here is derived from an EMBL/GenBank/DDBJ whole genome shotgun (WGS) entry which is preliminary data.</text>
</comment>
<keyword evidence="1" id="KW-0812">Transmembrane</keyword>
<evidence type="ECO:0008006" key="4">
    <source>
        <dbReference type="Google" id="ProtNLM"/>
    </source>
</evidence>
<name>A0ABU4Y8E5_9HYPH</name>
<feature type="transmembrane region" description="Helical" evidence="1">
    <location>
        <begin position="19"/>
        <end position="39"/>
    </location>
</feature>
<accession>A0ABU4Y8E5</accession>
<keyword evidence="3" id="KW-1185">Reference proteome</keyword>
<proteinExistence type="predicted"/>
<keyword evidence="1" id="KW-0472">Membrane</keyword>
<protein>
    <recommendedName>
        <fullName evidence="4">Exopolysaccharide production repressor exox</fullName>
    </recommendedName>
</protein>
<sequence>MGEVADDHKRSRRSVGHMYFPQFLVGMTATLLVVLGWTYASTGSVWQSLGWTFLAGVVLQTGYFVAVLWLVHAEGRVTDETKATDAGAAPAKLPGPFERDGIIHALISRLFPRLLP</sequence>
<gene>
    <name evidence="2" type="ORF">RFN28_32880</name>
</gene>
<keyword evidence="1" id="KW-1133">Transmembrane helix</keyword>
<evidence type="ECO:0000313" key="3">
    <source>
        <dbReference type="Proteomes" id="UP001287059"/>
    </source>
</evidence>
<dbReference type="EMBL" id="JAVIIW010000072">
    <property type="protein sequence ID" value="MDX8483210.1"/>
    <property type="molecule type" value="Genomic_DNA"/>
</dbReference>
<reference evidence="2 3" key="1">
    <citation type="submission" date="2023-08" db="EMBL/GenBank/DDBJ databases">
        <title>Implementing the SeqCode for naming new Mesorhizobium species isolated from Vachellia karroo root nodules.</title>
        <authorList>
            <person name="Van Lill M."/>
        </authorList>
    </citation>
    <scope>NUCLEOTIDE SEQUENCE [LARGE SCALE GENOMIC DNA]</scope>
    <source>
        <strain evidence="2 3">VK24D</strain>
    </source>
</reference>
<dbReference type="Proteomes" id="UP001287059">
    <property type="component" value="Unassembled WGS sequence"/>
</dbReference>
<evidence type="ECO:0000313" key="2">
    <source>
        <dbReference type="EMBL" id="MDX8483210.1"/>
    </source>
</evidence>
<feature type="transmembrane region" description="Helical" evidence="1">
    <location>
        <begin position="51"/>
        <end position="71"/>
    </location>
</feature>
<dbReference type="RefSeq" id="WP_320291318.1">
    <property type="nucleotide sequence ID" value="NZ_JAVIIW010000072.1"/>
</dbReference>
<evidence type="ECO:0000256" key="1">
    <source>
        <dbReference type="SAM" id="Phobius"/>
    </source>
</evidence>
<organism evidence="2 3">
    <name type="scientific">Mesorhizobium album</name>
    <dbReference type="NCBI Taxonomy" id="3072314"/>
    <lineage>
        <taxon>Bacteria</taxon>
        <taxon>Pseudomonadati</taxon>
        <taxon>Pseudomonadota</taxon>
        <taxon>Alphaproteobacteria</taxon>
        <taxon>Hyphomicrobiales</taxon>
        <taxon>Phyllobacteriaceae</taxon>
        <taxon>Mesorhizobium</taxon>
    </lineage>
</organism>